<keyword evidence="4" id="KW-1185">Reference proteome</keyword>
<evidence type="ECO:0000256" key="1">
    <source>
        <dbReference type="ARBA" id="ARBA00009820"/>
    </source>
</evidence>
<reference evidence="3 4" key="1">
    <citation type="submission" date="2020-10" db="EMBL/GenBank/DDBJ databases">
        <title>Complete genome sequence of Paludibaculum fermentans P105T, a facultatively anaerobic acidobacterium capable of dissimilatory Fe(III) reduction.</title>
        <authorList>
            <person name="Dedysh S.N."/>
            <person name="Beletsky A.V."/>
            <person name="Kulichevskaya I.S."/>
            <person name="Mardanov A.V."/>
            <person name="Ravin N.V."/>
        </authorList>
    </citation>
    <scope>NUCLEOTIDE SEQUENCE [LARGE SCALE GENOMIC DNA]</scope>
    <source>
        <strain evidence="3 4">P105</strain>
    </source>
</reference>
<keyword evidence="2" id="KW-0472">Membrane</keyword>
<dbReference type="Gene3D" id="2.120.10.30">
    <property type="entry name" value="TolB, C-terminal domain"/>
    <property type="match status" value="2"/>
</dbReference>
<keyword evidence="2" id="KW-0812">Transmembrane</keyword>
<protein>
    <submittedName>
        <fullName evidence="3">PD40 domain-containing protein</fullName>
    </submittedName>
</protein>
<dbReference type="InterPro" id="IPR011042">
    <property type="entry name" value="6-blade_b-propeller_TolB-like"/>
</dbReference>
<feature type="transmembrane region" description="Helical" evidence="2">
    <location>
        <begin position="126"/>
        <end position="145"/>
    </location>
</feature>
<dbReference type="InterPro" id="IPR011659">
    <property type="entry name" value="WD40"/>
</dbReference>
<dbReference type="AlphaFoldDB" id="A0A7S7NT78"/>
<dbReference type="PANTHER" id="PTHR36842:SF1">
    <property type="entry name" value="PROTEIN TOLB"/>
    <property type="match status" value="1"/>
</dbReference>
<dbReference type="SUPFAM" id="SSF75011">
    <property type="entry name" value="3-carboxy-cis,cis-mucoante lactonizing enzyme"/>
    <property type="match status" value="1"/>
</dbReference>
<sequence length="723" mass="78960">MSEPKRDEVEAQLRLILATPAFARSPHLCRFLQFTVERALDGRAEEIKEYLIGSEVLGRGAGFDPRTDTIVRTQAHRLRTLLQAYYADKPDSPVVIGFAKGAYVPIFRRPSVPDAPPAAGRIHTGWLLAAAAAVVVAGIGGWWVGARSAVSGLEPAPARFTVDLSPQGALDVDRGSLVLPPSGRSALFPLIETNGVRRLWIRSLASGVSRPLVGSDGGYLPFWSPDESQIGFFQNGRLKVYRLSDGQMRDLAEAPLGRGGAWSPQGTILYAPRSSGFIYQIPEQGGQPAPATFLAPGTDENDHRWPEFLPDGRRFLYSVRARNKDHNCVRMGSLDSHETTRIFDHNSQTRLAHTRTGDFLVFARDGSAWAQPFDVKAGRVTGQQILLLEGVRYSNVSGATFSIAGEHYLVYHDTEYSRTAVSLLDRTGHVLKELTQPALLMGVSANAAGRMLALEFGGQSREPGDVYVGETANFAPVRLTFGGAGYAAWEADGHALIYLAMRDGLSILARKSTQAGAEETVLWKPAHPIFPTSVSADGRWLAFHEDRPDTLMDLSLLPLDPLTHTVRGEPVSIRKTRFNETHGFLANSGRYLAFVSDESGQSEVYVTELGSDGHPGFTRKVSLDGGVHPRWRQDDGELYYLSPTRKLMAVRIEHLSSGTQFAKPVKLFDTLAFGAGDSKSPYAVSGDGRSFIINTLRVDPQGLTVHAVADWVGLLKTRHLTVN</sequence>
<dbReference type="KEGG" id="pfer:IRI77_05375"/>
<organism evidence="3 4">
    <name type="scientific">Paludibaculum fermentans</name>
    <dbReference type="NCBI Taxonomy" id="1473598"/>
    <lineage>
        <taxon>Bacteria</taxon>
        <taxon>Pseudomonadati</taxon>
        <taxon>Acidobacteriota</taxon>
        <taxon>Terriglobia</taxon>
        <taxon>Bryobacterales</taxon>
        <taxon>Bryobacteraceae</taxon>
        <taxon>Paludibaculum</taxon>
    </lineage>
</organism>
<dbReference type="EMBL" id="CP063849">
    <property type="protein sequence ID" value="QOY89387.1"/>
    <property type="molecule type" value="Genomic_DNA"/>
</dbReference>
<name>A0A7S7NT78_PALFE</name>
<dbReference type="SUPFAM" id="SSF82171">
    <property type="entry name" value="DPP6 N-terminal domain-like"/>
    <property type="match status" value="1"/>
</dbReference>
<proteinExistence type="inferred from homology"/>
<dbReference type="RefSeq" id="WP_194451049.1">
    <property type="nucleotide sequence ID" value="NZ_CP063849.1"/>
</dbReference>
<evidence type="ECO:0000256" key="2">
    <source>
        <dbReference type="SAM" id="Phobius"/>
    </source>
</evidence>
<evidence type="ECO:0000313" key="3">
    <source>
        <dbReference type="EMBL" id="QOY89387.1"/>
    </source>
</evidence>
<gene>
    <name evidence="3" type="ORF">IRI77_05375</name>
</gene>
<dbReference type="Pfam" id="PF07676">
    <property type="entry name" value="PD40"/>
    <property type="match status" value="1"/>
</dbReference>
<dbReference type="PANTHER" id="PTHR36842">
    <property type="entry name" value="PROTEIN TOLB HOMOLOG"/>
    <property type="match status" value="1"/>
</dbReference>
<dbReference type="Proteomes" id="UP000593892">
    <property type="component" value="Chromosome"/>
</dbReference>
<comment type="similarity">
    <text evidence="1">Belongs to the TolB family.</text>
</comment>
<evidence type="ECO:0000313" key="4">
    <source>
        <dbReference type="Proteomes" id="UP000593892"/>
    </source>
</evidence>
<accession>A0A7S7NT78</accession>
<keyword evidence="2" id="KW-1133">Transmembrane helix</keyword>